<reference evidence="2" key="2">
    <citation type="submission" date="2020-09" db="EMBL/GenBank/DDBJ databases">
        <authorList>
            <person name="Sun Q."/>
            <person name="Zhou Y."/>
        </authorList>
    </citation>
    <scope>NUCLEOTIDE SEQUENCE</scope>
    <source>
        <strain evidence="2">CGMCC 4.7110</strain>
    </source>
</reference>
<dbReference type="AlphaFoldDB" id="A0A917XJT7"/>
<dbReference type="EMBL" id="BMML01000018">
    <property type="protein sequence ID" value="GGN29941.1"/>
    <property type="molecule type" value="Genomic_DNA"/>
</dbReference>
<keyword evidence="3" id="KW-1185">Reference proteome</keyword>
<dbReference type="Proteomes" id="UP000653411">
    <property type="component" value="Unassembled WGS sequence"/>
</dbReference>
<feature type="compositionally biased region" description="Low complexity" evidence="1">
    <location>
        <begin position="37"/>
        <end position="50"/>
    </location>
</feature>
<sequence length="113" mass="11277">MPTPTEDAPQQAADATPETESAALGDAGDLGDRESAPEPAAALPGPGEPATQLADDVSEAASAIRAGRDAAAISGRANSVPPIRTAARAPATYTDVLRTQLGRRSHGGLLPPS</sequence>
<comment type="caution">
    <text evidence="2">The sequence shown here is derived from an EMBL/GenBank/DDBJ whole genome shotgun (WGS) entry which is preliminary data.</text>
</comment>
<evidence type="ECO:0000313" key="2">
    <source>
        <dbReference type="EMBL" id="GGN29941.1"/>
    </source>
</evidence>
<name>A0A917XJT7_9ACTN</name>
<accession>A0A917XJT7</accession>
<feature type="region of interest" description="Disordered" evidence="1">
    <location>
        <begin position="1"/>
        <end position="56"/>
    </location>
</feature>
<evidence type="ECO:0000256" key="1">
    <source>
        <dbReference type="SAM" id="MobiDB-lite"/>
    </source>
</evidence>
<gene>
    <name evidence="2" type="ORF">GCM10011578_066690</name>
</gene>
<proteinExistence type="predicted"/>
<reference evidence="2" key="1">
    <citation type="journal article" date="2014" name="Int. J. Syst. Evol. Microbiol.">
        <title>Complete genome sequence of Corynebacterium casei LMG S-19264T (=DSM 44701T), isolated from a smear-ripened cheese.</title>
        <authorList>
            <consortium name="US DOE Joint Genome Institute (JGI-PGF)"/>
            <person name="Walter F."/>
            <person name="Albersmeier A."/>
            <person name="Kalinowski J."/>
            <person name="Ruckert C."/>
        </authorList>
    </citation>
    <scope>NUCLEOTIDE SEQUENCE</scope>
    <source>
        <strain evidence="2">CGMCC 4.7110</strain>
    </source>
</reference>
<evidence type="ECO:0000313" key="3">
    <source>
        <dbReference type="Proteomes" id="UP000653411"/>
    </source>
</evidence>
<organism evidence="2 3">
    <name type="scientific">Streptomyces fuscichromogenes</name>
    <dbReference type="NCBI Taxonomy" id="1324013"/>
    <lineage>
        <taxon>Bacteria</taxon>
        <taxon>Bacillati</taxon>
        <taxon>Actinomycetota</taxon>
        <taxon>Actinomycetes</taxon>
        <taxon>Kitasatosporales</taxon>
        <taxon>Streptomycetaceae</taxon>
        <taxon>Streptomyces</taxon>
    </lineage>
</organism>
<protein>
    <submittedName>
        <fullName evidence="2">Uncharacterized protein</fullName>
    </submittedName>
</protein>